<dbReference type="Proteomes" id="UP000249518">
    <property type="component" value="Unassembled WGS sequence"/>
</dbReference>
<dbReference type="OrthoDB" id="839726at2"/>
<evidence type="ECO:0000313" key="2">
    <source>
        <dbReference type="Proteomes" id="UP000249518"/>
    </source>
</evidence>
<proteinExistence type="predicted"/>
<keyword evidence="2" id="KW-1185">Reference proteome</keyword>
<dbReference type="EMBL" id="QLSV01000009">
    <property type="protein sequence ID" value="RAR47408.1"/>
    <property type="molecule type" value="Genomic_DNA"/>
</dbReference>
<gene>
    <name evidence="1" type="ORF">B0I10_10981</name>
</gene>
<reference evidence="1 2" key="1">
    <citation type="submission" date="2018-06" db="EMBL/GenBank/DDBJ databases">
        <title>Genomic Encyclopedia of Type Strains, Phase III (KMG-III): the genomes of soil and plant-associated and newly described type strains.</title>
        <authorList>
            <person name="Whitman W."/>
        </authorList>
    </citation>
    <scope>NUCLEOTIDE SEQUENCE [LARGE SCALE GENOMIC DNA]</scope>
    <source>
        <strain evidence="1 2">CGMCC 1.12504</strain>
    </source>
</reference>
<dbReference type="RefSeq" id="WP_112086417.1">
    <property type="nucleotide sequence ID" value="NZ_QLSV01000009.1"/>
</dbReference>
<comment type="caution">
    <text evidence="1">The sequence shown here is derived from an EMBL/GenBank/DDBJ whole genome shotgun (WGS) entry which is preliminary data.</text>
</comment>
<protein>
    <submittedName>
        <fullName evidence="1">Uncharacterized protein</fullName>
    </submittedName>
</protein>
<accession>A0A328WVT4</accession>
<name>A0A328WVT4_9FLAO</name>
<dbReference type="AlphaFoldDB" id="A0A328WVT4"/>
<organism evidence="1 2">
    <name type="scientific">Flavobacterium lacus</name>
    <dbReference type="NCBI Taxonomy" id="1353778"/>
    <lineage>
        <taxon>Bacteria</taxon>
        <taxon>Pseudomonadati</taxon>
        <taxon>Bacteroidota</taxon>
        <taxon>Flavobacteriia</taxon>
        <taxon>Flavobacteriales</taxon>
        <taxon>Flavobacteriaceae</taxon>
        <taxon>Flavobacterium</taxon>
    </lineage>
</organism>
<evidence type="ECO:0000313" key="1">
    <source>
        <dbReference type="EMBL" id="RAR47408.1"/>
    </source>
</evidence>
<sequence>MKTVVYTVIFLFISFLSLPTVVGLLDKDDIDLSVVYNLSEEEEVHKVFNLKDAIKTSKQIFSIGFQMPTSKKIVSENHIQYDSILEEIFSPPPDLL</sequence>